<dbReference type="OMA" id="GLQFKSC"/>
<keyword evidence="5" id="KW-0539">Nucleus</keyword>
<dbReference type="AlphaFoldDB" id="A0A200QUV0"/>
<evidence type="ECO:0000256" key="1">
    <source>
        <dbReference type="ARBA" id="ARBA00004123"/>
    </source>
</evidence>
<name>A0A200QUV0_MACCD</name>
<dbReference type="SUPFAM" id="SSF54171">
    <property type="entry name" value="DNA-binding domain"/>
    <property type="match status" value="1"/>
</dbReference>
<evidence type="ECO:0000256" key="2">
    <source>
        <dbReference type="ARBA" id="ARBA00023015"/>
    </source>
</evidence>
<dbReference type="PROSITE" id="PS50982">
    <property type="entry name" value="MBD"/>
    <property type="match status" value="1"/>
</dbReference>
<dbReference type="GO" id="GO:0005634">
    <property type="term" value="C:nucleus"/>
    <property type="evidence" value="ECO:0007669"/>
    <property type="project" value="UniProtKB-SubCell"/>
</dbReference>
<keyword evidence="9" id="KW-1185">Reference proteome</keyword>
<dbReference type="InterPro" id="IPR001739">
    <property type="entry name" value="Methyl_CpG_DNA-bd"/>
</dbReference>
<keyword evidence="3" id="KW-0238">DNA-binding</keyword>
<protein>
    <submittedName>
        <fullName evidence="8">Methyl-CpG DNA binding</fullName>
    </submittedName>
</protein>
<evidence type="ECO:0000313" key="9">
    <source>
        <dbReference type="Proteomes" id="UP000195402"/>
    </source>
</evidence>
<evidence type="ECO:0000256" key="4">
    <source>
        <dbReference type="ARBA" id="ARBA00023163"/>
    </source>
</evidence>
<reference evidence="8 9" key="1">
    <citation type="journal article" date="2017" name="Mol. Plant">
        <title>The Genome of Medicinal Plant Macleaya cordata Provides New Insights into Benzylisoquinoline Alkaloids Metabolism.</title>
        <authorList>
            <person name="Liu X."/>
            <person name="Liu Y."/>
            <person name="Huang P."/>
            <person name="Ma Y."/>
            <person name="Qing Z."/>
            <person name="Tang Q."/>
            <person name="Cao H."/>
            <person name="Cheng P."/>
            <person name="Zheng Y."/>
            <person name="Yuan Z."/>
            <person name="Zhou Y."/>
            <person name="Liu J."/>
            <person name="Tang Z."/>
            <person name="Zhuo Y."/>
            <person name="Zhang Y."/>
            <person name="Yu L."/>
            <person name="Huang J."/>
            <person name="Yang P."/>
            <person name="Peng Q."/>
            <person name="Zhang J."/>
            <person name="Jiang W."/>
            <person name="Zhang Z."/>
            <person name="Lin K."/>
            <person name="Ro D.K."/>
            <person name="Chen X."/>
            <person name="Xiong X."/>
            <person name="Shang Y."/>
            <person name="Huang S."/>
            <person name="Zeng J."/>
        </authorList>
    </citation>
    <scope>NUCLEOTIDE SEQUENCE [LARGE SCALE GENOMIC DNA]</scope>
    <source>
        <strain evidence="9">cv. BLH2017</strain>
        <tissue evidence="8">Root</tissue>
    </source>
</reference>
<dbReference type="InterPro" id="IPR016177">
    <property type="entry name" value="DNA-bd_dom_sf"/>
</dbReference>
<dbReference type="Proteomes" id="UP000195402">
    <property type="component" value="Unassembled WGS sequence"/>
</dbReference>
<evidence type="ECO:0000256" key="5">
    <source>
        <dbReference type="ARBA" id="ARBA00023242"/>
    </source>
</evidence>
<dbReference type="EMBL" id="MVGT01001060">
    <property type="protein sequence ID" value="OVA14222.1"/>
    <property type="molecule type" value="Genomic_DNA"/>
</dbReference>
<comment type="caution">
    <text evidence="8">The sequence shown here is derived from an EMBL/GenBank/DDBJ whole genome shotgun (WGS) entry which is preliminary data.</text>
</comment>
<dbReference type="PANTHER" id="PTHR37701:SF17">
    <property type="entry name" value="METHYL BINDING DOMAIN117"/>
    <property type="match status" value="1"/>
</dbReference>
<dbReference type="PANTHER" id="PTHR37701">
    <property type="entry name" value="METHYL-CPG-BINDING DOMAIN-CONTAINING PROTEIN 8"/>
    <property type="match status" value="1"/>
</dbReference>
<sequence>MTTVTVDSSSDILNLDSIPIIDMRFLSQSDLNSLSLCSNESFDLRRCDEIVIPKIDRSIFNESAGSRKQTYSRLRLAPRKPEITSIGSRRRSGGLLPIPKPTSEPIDDPEQKENTKIVYFLQQLFAKNKSKTLNTRKNSNLINLGSTVDLEKFPVVNRNGVVVDIAGLGNLGDPFGPELKRRTVGLETEADLLGYLRGLEGLWGSRRKKRKVVDASDFGDFLPIGWNLLLSLKRKEGRFSLFCRRYISPNGLQFKSCKEVSSYLLSLSGPQDESQPNSGNGFENINVVSNLASGSASQRRIEIPSLMQVPSGSCNIGASVDIAKAFYSTYFDCQLLQ</sequence>
<comment type="subcellular location">
    <subcellularLocation>
        <location evidence="1">Nucleus</location>
    </subcellularLocation>
</comment>
<dbReference type="FunCoup" id="A0A200QUV0">
    <property type="interactions" value="23"/>
</dbReference>
<organism evidence="8 9">
    <name type="scientific">Macleaya cordata</name>
    <name type="common">Five-seeded plume-poppy</name>
    <name type="synonym">Bocconia cordata</name>
    <dbReference type="NCBI Taxonomy" id="56857"/>
    <lineage>
        <taxon>Eukaryota</taxon>
        <taxon>Viridiplantae</taxon>
        <taxon>Streptophyta</taxon>
        <taxon>Embryophyta</taxon>
        <taxon>Tracheophyta</taxon>
        <taxon>Spermatophyta</taxon>
        <taxon>Magnoliopsida</taxon>
        <taxon>Ranunculales</taxon>
        <taxon>Papaveraceae</taxon>
        <taxon>Papaveroideae</taxon>
        <taxon>Macleaya</taxon>
    </lineage>
</organism>
<proteinExistence type="predicted"/>
<dbReference type="OrthoDB" id="1675150at2759"/>
<keyword evidence="4" id="KW-0804">Transcription</keyword>
<dbReference type="InterPro" id="IPR037472">
    <property type="entry name" value="MBD8"/>
</dbReference>
<evidence type="ECO:0000313" key="8">
    <source>
        <dbReference type="EMBL" id="OVA14222.1"/>
    </source>
</evidence>
<evidence type="ECO:0000256" key="6">
    <source>
        <dbReference type="SAM" id="MobiDB-lite"/>
    </source>
</evidence>
<feature type="domain" description="MBD" evidence="7">
    <location>
        <begin position="212"/>
        <end position="287"/>
    </location>
</feature>
<accession>A0A200QUV0</accession>
<dbReference type="GO" id="GO:0003677">
    <property type="term" value="F:DNA binding"/>
    <property type="evidence" value="ECO:0007669"/>
    <property type="project" value="UniProtKB-KW"/>
</dbReference>
<evidence type="ECO:0000256" key="3">
    <source>
        <dbReference type="ARBA" id="ARBA00023125"/>
    </source>
</evidence>
<dbReference type="InParanoid" id="A0A200QUV0"/>
<dbReference type="STRING" id="56857.A0A200QUV0"/>
<evidence type="ECO:0000259" key="7">
    <source>
        <dbReference type="PROSITE" id="PS50982"/>
    </source>
</evidence>
<gene>
    <name evidence="8" type="ORF">BVC80_9029g52</name>
</gene>
<keyword evidence="2" id="KW-0805">Transcription regulation</keyword>
<feature type="region of interest" description="Disordered" evidence="6">
    <location>
        <begin position="85"/>
        <end position="109"/>
    </location>
</feature>